<dbReference type="InterPro" id="IPR041621">
    <property type="entry name" value="PDH_E1_M"/>
</dbReference>
<name>A0ABY5DM39_9GAMM</name>
<accession>A0ABY5DM39</accession>
<dbReference type="InterPro" id="IPR055152">
    <property type="entry name" value="Transketolase-like_C_2"/>
</dbReference>
<dbReference type="PIRSF" id="PIRSF000156">
    <property type="entry name" value="Pyruvate_dh_E1"/>
    <property type="match status" value="1"/>
</dbReference>
<dbReference type="PANTHER" id="PTHR43825">
    <property type="entry name" value="PYRUVATE DEHYDROGENASE E1 COMPONENT"/>
    <property type="match status" value="1"/>
</dbReference>
<dbReference type="InterPro" id="IPR005474">
    <property type="entry name" value="Transketolase_N"/>
</dbReference>
<evidence type="ECO:0000259" key="8">
    <source>
        <dbReference type="Pfam" id="PF17831"/>
    </source>
</evidence>
<evidence type="ECO:0000259" key="9">
    <source>
        <dbReference type="Pfam" id="PF22613"/>
    </source>
</evidence>
<dbReference type="InterPro" id="IPR051157">
    <property type="entry name" value="PDH/Transketolase"/>
</dbReference>
<sequence>MDKIIDQEDKLDWQAALEVLVQEKGQLYANDLVKMLGLSIDPSMIAWNTPSIVNKPINVSLVNQTSDLVLWNAAIIVNEASQYGSEVGGHIASFASSAVLYEVGFNYFFRGNTAHEGDLVLFQGHCAPGVYARSYLLDVLSDEQVKYFRREAQGRGISSYPHPWLMPKYWQFPTVSMGLGPLQGIYHARMMKYMYARDLLSDTDRKVWVFCGDGEMDEVESLGALGVASREQLNNLIFVVNCNLVRLDGPCRGNGSIIDELSGYFSGFGWQVIKLIWSQAWLDLVEKDHTGLLKKALSSLLDGEIQGIFAVEDGLKNWFAQQPFSGLVAQWSNDDFKRLVPGGHDAQLVANAYEMAVQASKPCVILVMTEKGYRIPGVASSNRSHNQKSLSDEQLSEYQKALSGLGSVTSLHDFYKPNHDDLRLKFMSENRQALGGNLPCRVEKGPTLEIPSLGAYNDLLSGDATRSFSTTMVFVRFLTLTLRQESIRDFIVPIIADEGRTLGMEGLFKQLGIYAPGGQKYTPYDHKQISSYKERSNGQLLQEGINEAGAMSSWIAAATAYSVHGVSLIPFYAFYSMFGFQRVGDLIWAAADSRARGFLIGATAGRTTLGGEGLQHNDGTSHLVASTIPNCCSYDPCYGYELTVILQHGMQQMYQKQLDVFYYVTVMNESYHHPDMPSGVEQGIIDGLYIIDEQPQPQVELMASGTILREAQKAAKMLNEDDVSVRVWSVTSWSEAERKCLEDDQWLSGQLDSHAKLVVGVSDYVRALPGLLNQYIDQPYLTLGTDGFGMSDTRSALREHYGISAQAIVQRVRAKLKG</sequence>
<dbReference type="Gene3D" id="3.40.50.970">
    <property type="match status" value="2"/>
</dbReference>
<keyword evidence="6 10" id="KW-0670">Pyruvate</keyword>
<evidence type="ECO:0000256" key="6">
    <source>
        <dbReference type="PIRNR" id="PIRNR000156"/>
    </source>
</evidence>
<dbReference type="InterPro" id="IPR004660">
    <property type="entry name" value="PDH_E1"/>
</dbReference>
<feature type="domain" description="Transketolase-like C-terminal" evidence="9">
    <location>
        <begin position="687"/>
        <end position="803"/>
    </location>
</feature>
<feature type="domain" description="Pyruvate dehydrogenase E1 component middle" evidence="8">
    <location>
        <begin position="456"/>
        <end position="674"/>
    </location>
</feature>
<evidence type="ECO:0000256" key="3">
    <source>
        <dbReference type="ARBA" id="ARBA00017172"/>
    </source>
</evidence>
<dbReference type="RefSeq" id="WP_258568546.1">
    <property type="nucleotide sequence ID" value="NZ_CP092900.1"/>
</dbReference>
<dbReference type="Pfam" id="PF00456">
    <property type="entry name" value="Transketolase_N"/>
    <property type="match status" value="1"/>
</dbReference>
<dbReference type="SUPFAM" id="SSF52518">
    <property type="entry name" value="Thiamin diphosphate-binding fold (THDP-binding)"/>
    <property type="match status" value="2"/>
</dbReference>
<evidence type="ECO:0000313" key="11">
    <source>
        <dbReference type="Proteomes" id="UP001055955"/>
    </source>
</evidence>
<reference evidence="10 11" key="1">
    <citation type="journal article" date="2022" name="Nat. Microbiol.">
        <title>The microbiome of a bacterivorous marine choanoflagellate contains a resource-demanding obligate bacterial associate.</title>
        <authorList>
            <person name="Needham D.M."/>
            <person name="Poirier C."/>
            <person name="Bachy C."/>
            <person name="George E.E."/>
            <person name="Wilken S."/>
            <person name="Yung C.C.M."/>
            <person name="Limardo A.J."/>
            <person name="Morando M."/>
            <person name="Sudek L."/>
            <person name="Malmstrom R.R."/>
            <person name="Keeling P.J."/>
            <person name="Santoro A.E."/>
            <person name="Worden A.Z."/>
        </authorList>
    </citation>
    <scope>NUCLEOTIDE SEQUENCE [LARGE SCALE GENOMIC DNA]</scope>
    <source>
        <strain evidence="10 11">Comchoano-1</strain>
    </source>
</reference>
<evidence type="ECO:0000259" key="7">
    <source>
        <dbReference type="Pfam" id="PF00456"/>
    </source>
</evidence>
<organism evidence="10 11">
    <name type="scientific">Candidatus Comchoanobacter bicostacola</name>
    <dbReference type="NCBI Taxonomy" id="2919598"/>
    <lineage>
        <taxon>Bacteria</taxon>
        <taxon>Pseudomonadati</taxon>
        <taxon>Pseudomonadota</taxon>
        <taxon>Gammaproteobacteria</taxon>
        <taxon>Candidatus Comchoanobacterales</taxon>
        <taxon>Candidatus Comchoanobacteraceae</taxon>
        <taxon>Candidatus Comchoanobacter</taxon>
    </lineage>
</organism>
<dbReference type="PANTHER" id="PTHR43825:SF3">
    <property type="entry name" value="PYRUVATE DEHYDROGENASE E1 COMPONENT"/>
    <property type="match status" value="1"/>
</dbReference>
<feature type="domain" description="Transketolase N-terminal" evidence="7">
    <location>
        <begin position="119"/>
        <end position="275"/>
    </location>
</feature>
<dbReference type="InterPro" id="IPR029061">
    <property type="entry name" value="THDP-binding"/>
</dbReference>
<dbReference type="Pfam" id="PF22613">
    <property type="entry name" value="Transketolase_C_1"/>
    <property type="match status" value="1"/>
</dbReference>
<keyword evidence="11" id="KW-1185">Reference proteome</keyword>
<comment type="catalytic activity">
    <reaction evidence="5 6">
        <text>N(6)-[(R)-lipoyl]-L-lysyl-[protein] + pyruvate + H(+) = N(6)-[(R)-S(8)-acetyldihydrolipoyl]-L-lysyl-[protein] + CO2</text>
        <dbReference type="Rhea" id="RHEA:19189"/>
        <dbReference type="Rhea" id="RHEA-COMP:10474"/>
        <dbReference type="Rhea" id="RHEA-COMP:10478"/>
        <dbReference type="ChEBI" id="CHEBI:15361"/>
        <dbReference type="ChEBI" id="CHEBI:15378"/>
        <dbReference type="ChEBI" id="CHEBI:16526"/>
        <dbReference type="ChEBI" id="CHEBI:83099"/>
        <dbReference type="ChEBI" id="CHEBI:83111"/>
        <dbReference type="EC" id="1.2.4.1"/>
    </reaction>
</comment>
<dbReference type="Proteomes" id="UP001055955">
    <property type="component" value="Chromosome"/>
</dbReference>
<dbReference type="EMBL" id="CP092900">
    <property type="protein sequence ID" value="UTC24757.1"/>
    <property type="molecule type" value="Genomic_DNA"/>
</dbReference>
<proteinExistence type="predicted"/>
<comment type="cofactor">
    <cofactor evidence="1 6">
        <name>thiamine diphosphate</name>
        <dbReference type="ChEBI" id="CHEBI:58937"/>
    </cofactor>
</comment>
<dbReference type="GO" id="GO:0004739">
    <property type="term" value="F:pyruvate dehydrogenase (acetyl-transferring) activity"/>
    <property type="evidence" value="ECO:0007669"/>
    <property type="project" value="UniProtKB-EC"/>
</dbReference>
<evidence type="ECO:0000256" key="1">
    <source>
        <dbReference type="ARBA" id="ARBA00001964"/>
    </source>
</evidence>
<dbReference type="SUPFAM" id="SSF52922">
    <property type="entry name" value="TK C-terminal domain-like"/>
    <property type="match status" value="1"/>
</dbReference>
<evidence type="ECO:0000256" key="2">
    <source>
        <dbReference type="ARBA" id="ARBA00003157"/>
    </source>
</evidence>
<keyword evidence="4 6" id="KW-0786">Thiamine pyrophosphate</keyword>
<dbReference type="InterPro" id="IPR009014">
    <property type="entry name" value="Transketo_C/PFOR_II"/>
</dbReference>
<comment type="function">
    <text evidence="2 6">Component of the pyruvate dehydrogenase (PDH) complex, that catalyzes the overall conversion of pyruvate to acetyl-CoA and CO(2).</text>
</comment>
<dbReference type="EC" id="1.2.4.1" evidence="6"/>
<keyword evidence="6 10" id="KW-0560">Oxidoreductase</keyword>
<dbReference type="Pfam" id="PF17831">
    <property type="entry name" value="PDH_E1_M"/>
    <property type="match status" value="1"/>
</dbReference>
<protein>
    <recommendedName>
        <fullName evidence="3 6">Pyruvate dehydrogenase E1 component</fullName>
        <ecNumber evidence="6">1.2.4.1</ecNumber>
    </recommendedName>
</protein>
<dbReference type="NCBIfam" id="TIGR00759">
    <property type="entry name" value="aceE"/>
    <property type="match status" value="1"/>
</dbReference>
<evidence type="ECO:0000256" key="5">
    <source>
        <dbReference type="ARBA" id="ARBA00051231"/>
    </source>
</evidence>
<evidence type="ECO:0000256" key="4">
    <source>
        <dbReference type="ARBA" id="ARBA00023052"/>
    </source>
</evidence>
<evidence type="ECO:0000313" key="10">
    <source>
        <dbReference type="EMBL" id="UTC24757.1"/>
    </source>
</evidence>
<dbReference type="Gene3D" id="3.40.50.920">
    <property type="match status" value="1"/>
</dbReference>
<gene>
    <name evidence="10" type="primary">aceE</name>
    <name evidence="10" type="ORF">MMH89_01130</name>
</gene>